<keyword evidence="4" id="KW-1185">Reference proteome</keyword>
<feature type="compositionally biased region" description="Basic residues" evidence="1">
    <location>
        <begin position="46"/>
        <end position="63"/>
    </location>
</feature>
<evidence type="ECO:0000256" key="1">
    <source>
        <dbReference type="SAM" id="MobiDB-lite"/>
    </source>
</evidence>
<protein>
    <submittedName>
        <fullName evidence="3">Uncharacterized protein</fullName>
    </submittedName>
</protein>
<name>A0A841H023_9BACT</name>
<feature type="region of interest" description="Disordered" evidence="1">
    <location>
        <begin position="28"/>
        <end position="96"/>
    </location>
</feature>
<dbReference type="Proteomes" id="UP000582837">
    <property type="component" value="Unassembled WGS sequence"/>
</dbReference>
<feature type="transmembrane region" description="Helical" evidence="2">
    <location>
        <begin position="137"/>
        <end position="159"/>
    </location>
</feature>
<evidence type="ECO:0000313" key="4">
    <source>
        <dbReference type="Proteomes" id="UP000582837"/>
    </source>
</evidence>
<reference evidence="3 4" key="1">
    <citation type="submission" date="2020-08" db="EMBL/GenBank/DDBJ databases">
        <title>Genomic Encyclopedia of Type Strains, Phase IV (KMG-IV): sequencing the most valuable type-strain genomes for metagenomic binning, comparative biology and taxonomic classification.</title>
        <authorList>
            <person name="Goeker M."/>
        </authorList>
    </citation>
    <scope>NUCLEOTIDE SEQUENCE [LARGE SCALE GENOMIC DNA]</scope>
    <source>
        <strain evidence="3 4">DSM 29007</strain>
    </source>
</reference>
<accession>A0A841H023</accession>
<dbReference type="AlphaFoldDB" id="A0A841H023"/>
<gene>
    <name evidence="3" type="ORF">HNQ61_002994</name>
</gene>
<dbReference type="EMBL" id="JACHIA010000008">
    <property type="protein sequence ID" value="MBB6071370.1"/>
    <property type="molecule type" value="Genomic_DNA"/>
</dbReference>
<evidence type="ECO:0000256" key="2">
    <source>
        <dbReference type="SAM" id="Phobius"/>
    </source>
</evidence>
<comment type="caution">
    <text evidence="3">The sequence shown here is derived from an EMBL/GenBank/DDBJ whole genome shotgun (WGS) entry which is preliminary data.</text>
</comment>
<keyword evidence="2" id="KW-0472">Membrane</keyword>
<organism evidence="3 4">
    <name type="scientific">Longimicrobium terrae</name>
    <dbReference type="NCBI Taxonomy" id="1639882"/>
    <lineage>
        <taxon>Bacteria</taxon>
        <taxon>Pseudomonadati</taxon>
        <taxon>Gemmatimonadota</taxon>
        <taxon>Longimicrobiia</taxon>
        <taxon>Longimicrobiales</taxon>
        <taxon>Longimicrobiaceae</taxon>
        <taxon>Longimicrobium</taxon>
    </lineage>
</organism>
<keyword evidence="2" id="KW-0812">Transmembrane</keyword>
<evidence type="ECO:0000313" key="3">
    <source>
        <dbReference type="EMBL" id="MBB6071370.1"/>
    </source>
</evidence>
<keyword evidence="2" id="KW-1133">Transmembrane helix</keyword>
<dbReference type="RefSeq" id="WP_183685694.1">
    <property type="nucleotide sequence ID" value="NZ_JABDTL010000002.1"/>
</dbReference>
<proteinExistence type="predicted"/>
<feature type="compositionally biased region" description="Low complexity" evidence="1">
    <location>
        <begin position="64"/>
        <end position="74"/>
    </location>
</feature>
<sequence>MDFYLFCLILGFAGLALMAFSGMASHGHAGHGHGGHDVGDVSLGHGHAHGGHAGHAHAGHAHAGHAQASSGHHAASGHHHGHGDHDAGKTGSPRDMVMTRPGVGQVLLELISPRLWFSVLLGMGAAGLLLEPFTGGLLLLAGAVAGGLAFEFGAVRPLWNAMFRFASDPALTLESAVMDRATAVTGFDAQGHGLVSIVLNGQIVQLLGTLRPEERALGVRVRAGDALIVEDVDGRRNRCVVSSMDAIASPK</sequence>